<dbReference type="SUPFAM" id="SSF53697">
    <property type="entry name" value="SIS domain"/>
    <property type="match status" value="1"/>
</dbReference>
<dbReference type="PROSITE" id="PS51464">
    <property type="entry name" value="SIS"/>
    <property type="match status" value="1"/>
</dbReference>
<feature type="domain" description="SIS" evidence="3">
    <location>
        <begin position="24"/>
        <end position="173"/>
    </location>
</feature>
<dbReference type="GO" id="GO:0005975">
    <property type="term" value="P:carbohydrate metabolic process"/>
    <property type="evidence" value="ECO:0007669"/>
    <property type="project" value="InterPro"/>
</dbReference>
<evidence type="ECO:0000259" key="3">
    <source>
        <dbReference type="PROSITE" id="PS51464"/>
    </source>
</evidence>
<protein>
    <recommendedName>
        <fullName evidence="3">SIS domain-containing protein</fullName>
    </recommendedName>
</protein>
<dbReference type="AlphaFoldDB" id="A0A1G1ZTC4"/>
<name>A0A1G1ZTC4_9BACT</name>
<dbReference type="Gene3D" id="3.40.50.10490">
    <property type="entry name" value="Glucose-6-phosphate isomerase like protein, domain 1"/>
    <property type="match status" value="2"/>
</dbReference>
<sequence length="326" mass="36273">MDIFEKNILELNRQLTLKAVSFNNLEKVRNAKPDSILIIGMGGSGIVGPLLQNLIKNVNIKIPVITWNDYSLPDSALGKSAFYKNPLLVFVSFSGNTQETLDGFAKAKNHKLKVVVSGGGKLLSLAKKQKIAFATFEKNSLAPRQANGLMFYGTLGLLKAALPATKIIELSSKINSANYRLIGKKLASQIQGKVAVIYSTVQNRHLGYLWKIHLNEAGKNLAFNNVLPEMHHNEIVSFETKPKNVIAILLTTENDSAIHKIRFQITKKVLNKYQIPSIHIFINGKDNLERTFNTIANAQWCAYYLAKNKGLDPLETKTIDFIKSLL</sequence>
<dbReference type="InterPro" id="IPR046348">
    <property type="entry name" value="SIS_dom_sf"/>
</dbReference>
<dbReference type="GO" id="GO:0004347">
    <property type="term" value="F:glucose-6-phosphate isomerase activity"/>
    <property type="evidence" value="ECO:0007669"/>
    <property type="project" value="InterPro"/>
</dbReference>
<evidence type="ECO:0000313" key="5">
    <source>
        <dbReference type="Proteomes" id="UP000177690"/>
    </source>
</evidence>
<proteinExistence type="inferred from homology"/>
<comment type="caution">
    <text evidence="4">The sequence shown here is derived from an EMBL/GenBank/DDBJ whole genome shotgun (WGS) entry which is preliminary data.</text>
</comment>
<dbReference type="InterPro" id="IPR001347">
    <property type="entry name" value="SIS_dom"/>
</dbReference>
<gene>
    <name evidence="4" type="ORF">A3I24_01320</name>
</gene>
<dbReference type="EMBL" id="MHJL01000015">
    <property type="protein sequence ID" value="OGY67802.1"/>
    <property type="molecule type" value="Genomic_DNA"/>
</dbReference>
<dbReference type="InterPro" id="IPR019490">
    <property type="entry name" value="Glu6P/Mann6P_isomerase_C"/>
</dbReference>
<dbReference type="GO" id="GO:0004476">
    <property type="term" value="F:mannose-6-phosphate isomerase activity"/>
    <property type="evidence" value="ECO:0007669"/>
    <property type="project" value="InterPro"/>
</dbReference>
<dbReference type="Proteomes" id="UP000177690">
    <property type="component" value="Unassembled WGS sequence"/>
</dbReference>
<dbReference type="GO" id="GO:0097367">
    <property type="term" value="F:carbohydrate derivative binding"/>
    <property type="evidence" value="ECO:0007669"/>
    <property type="project" value="InterPro"/>
</dbReference>
<dbReference type="GO" id="GO:1901135">
    <property type="term" value="P:carbohydrate derivative metabolic process"/>
    <property type="evidence" value="ECO:0007669"/>
    <property type="project" value="InterPro"/>
</dbReference>
<dbReference type="Pfam" id="PF10432">
    <property type="entry name" value="bact-PGI_C"/>
    <property type="match status" value="1"/>
</dbReference>
<evidence type="ECO:0000256" key="1">
    <source>
        <dbReference type="ARBA" id="ARBA00010523"/>
    </source>
</evidence>
<accession>A0A1G1ZTC4</accession>
<evidence type="ECO:0000256" key="2">
    <source>
        <dbReference type="ARBA" id="ARBA00023235"/>
    </source>
</evidence>
<organism evidence="4 5">
    <name type="scientific">Candidatus Harrisonbacteria bacterium RIFCSPLOWO2_02_FULL_41_13b</name>
    <dbReference type="NCBI Taxonomy" id="1798409"/>
    <lineage>
        <taxon>Bacteria</taxon>
        <taxon>Candidatus Harrisoniibacteriota</taxon>
    </lineage>
</organism>
<dbReference type="STRING" id="1798409.A3I24_01320"/>
<evidence type="ECO:0000313" key="4">
    <source>
        <dbReference type="EMBL" id="OGY67802.1"/>
    </source>
</evidence>
<keyword evidence="2" id="KW-0413">Isomerase</keyword>
<comment type="similarity">
    <text evidence="1">Belongs to the PGI/PMI family.</text>
</comment>
<reference evidence="4 5" key="1">
    <citation type="journal article" date="2016" name="Nat. Commun.">
        <title>Thousands of microbial genomes shed light on interconnected biogeochemical processes in an aquifer system.</title>
        <authorList>
            <person name="Anantharaman K."/>
            <person name="Brown C.T."/>
            <person name="Hug L.A."/>
            <person name="Sharon I."/>
            <person name="Castelle C.J."/>
            <person name="Probst A.J."/>
            <person name="Thomas B.C."/>
            <person name="Singh A."/>
            <person name="Wilkins M.J."/>
            <person name="Karaoz U."/>
            <person name="Brodie E.L."/>
            <person name="Williams K.H."/>
            <person name="Hubbard S.S."/>
            <person name="Banfield J.F."/>
        </authorList>
    </citation>
    <scope>NUCLEOTIDE SEQUENCE [LARGE SCALE GENOMIC DNA]</scope>
</reference>